<dbReference type="KEGG" id="bbs:BbiDN127_E0001"/>
<organism evidence="1 2">
    <name type="scientific">Borrelia bissettiae (strain DSM 17990 / CIP 109136 / DN127)</name>
    <name type="common">Borreliella bissettiae</name>
    <dbReference type="NCBI Taxonomy" id="521010"/>
    <lineage>
        <taxon>Bacteria</taxon>
        <taxon>Pseudomonadati</taxon>
        <taxon>Spirochaetota</taxon>
        <taxon>Spirochaetia</taxon>
        <taxon>Spirochaetales</taxon>
        <taxon>Borreliaceae</taxon>
        <taxon>Borreliella</taxon>
    </lineage>
</organism>
<evidence type="ECO:0000313" key="1">
    <source>
        <dbReference type="EMBL" id="AEL19438.1"/>
    </source>
</evidence>
<dbReference type="AlphaFoldDB" id="G0AP12"/>
<reference key="1">
    <citation type="submission" date="2011-06" db="EMBL/GenBank/DDBJ databases">
        <authorList>
            <person name="Mongodin E.F."/>
            <person name="Casjens S.R."/>
            <person name="Fraser-Liggett C.M."/>
            <person name="Qiu W.-G."/>
            <person name="Dunn J.J."/>
            <person name="Luft B.J."/>
            <person name="Schutzer S.E."/>
        </authorList>
    </citation>
    <scope>NUCLEOTIDE SEQUENCE</scope>
    <source>
        <strain>DN127</strain>
    </source>
</reference>
<reference evidence="1 2" key="2">
    <citation type="journal article" date="2012" name="J. Bacteriol.">
        <title>Whole-Genome Sequences of Borrelia bissettii, Borrelia valaisiana, and Borrelia spielmanii.</title>
        <authorList>
            <person name="Schutzer S.E."/>
            <person name="Fraser-Liggett C.M."/>
            <person name="Qiu W.G."/>
            <person name="Kraiczy P."/>
            <person name="Mongodin E.F."/>
            <person name="Dunn J.J."/>
            <person name="Luft B.J."/>
            <person name="Casjens S.R."/>
        </authorList>
    </citation>
    <scope>NUCLEOTIDE SEQUENCE [LARGE SCALE GENOMIC DNA]</scope>
    <source>
        <strain evidence="2">DSM 17990 / CIP 109136 / DN127</strain>
    </source>
</reference>
<protein>
    <submittedName>
        <fullName evidence="1">Uncharacterized protein</fullName>
    </submittedName>
</protein>
<sequence length="41" mass="4770">MLKIFKIDNLDKKSGVIFKPIRINSNEFILKKIFCLAGLLF</sequence>
<gene>
    <name evidence="1" type="ordered locus">BbiDN127_E0001</name>
</gene>
<accession>G0AP12</accession>
<dbReference type="EMBL" id="CP002757">
    <property type="protein sequence ID" value="AEL19438.1"/>
    <property type="molecule type" value="Genomic_DNA"/>
</dbReference>
<evidence type="ECO:0000313" key="2">
    <source>
        <dbReference type="Proteomes" id="UP000001634"/>
    </source>
</evidence>
<proteinExistence type="predicted"/>
<dbReference type="HOGENOM" id="CLU_3266546_0_0_12"/>
<dbReference type="Proteomes" id="UP000001634">
    <property type="component" value="Plasmid lp25"/>
</dbReference>
<keyword evidence="1" id="KW-0614">Plasmid</keyword>
<keyword evidence="2" id="KW-1185">Reference proteome</keyword>
<geneLocation type="plasmid" evidence="1 2">
    <name>lp25</name>
</geneLocation>
<name>G0AP12_BORBD</name>